<dbReference type="AlphaFoldDB" id="A0AAD3STE8"/>
<protein>
    <submittedName>
        <fullName evidence="2">Uncharacterized protein</fullName>
    </submittedName>
</protein>
<accession>A0AAD3STE8</accession>
<dbReference type="InterPro" id="IPR044190">
    <property type="entry name" value="THA8-like"/>
</dbReference>
<organism evidence="2 3">
    <name type="scientific">Nepenthes gracilis</name>
    <name type="common">Slender pitcher plant</name>
    <dbReference type="NCBI Taxonomy" id="150966"/>
    <lineage>
        <taxon>Eukaryota</taxon>
        <taxon>Viridiplantae</taxon>
        <taxon>Streptophyta</taxon>
        <taxon>Embryophyta</taxon>
        <taxon>Tracheophyta</taxon>
        <taxon>Spermatophyta</taxon>
        <taxon>Magnoliopsida</taxon>
        <taxon>eudicotyledons</taxon>
        <taxon>Gunneridae</taxon>
        <taxon>Pentapetalae</taxon>
        <taxon>Caryophyllales</taxon>
        <taxon>Nepenthaceae</taxon>
        <taxon>Nepenthes</taxon>
    </lineage>
</organism>
<proteinExistence type="predicted"/>
<name>A0AAD3STE8_NEPGR</name>
<keyword evidence="3" id="KW-1185">Reference proteome</keyword>
<evidence type="ECO:0000256" key="1">
    <source>
        <dbReference type="SAM" id="MobiDB-lite"/>
    </source>
</evidence>
<dbReference type="PANTHER" id="PTHR47594:SF3">
    <property type="entry name" value="PROTEIN THYLAKOID ASSEMBLY 8, CHLOROPLASTIC"/>
    <property type="match status" value="1"/>
</dbReference>
<dbReference type="GO" id="GO:0009658">
    <property type="term" value="P:chloroplast organization"/>
    <property type="evidence" value="ECO:0007669"/>
    <property type="project" value="InterPro"/>
</dbReference>
<reference evidence="2" key="1">
    <citation type="submission" date="2023-05" db="EMBL/GenBank/DDBJ databases">
        <title>Nepenthes gracilis genome sequencing.</title>
        <authorList>
            <person name="Fukushima K."/>
        </authorList>
    </citation>
    <scope>NUCLEOTIDE SEQUENCE</scope>
    <source>
        <strain evidence="2">SING2019-196</strain>
    </source>
</reference>
<feature type="compositionally biased region" description="Low complexity" evidence="1">
    <location>
        <begin position="1"/>
        <end position="10"/>
    </location>
</feature>
<gene>
    <name evidence="2" type="ORF">Nepgr_017822</name>
</gene>
<evidence type="ECO:0000313" key="2">
    <source>
        <dbReference type="EMBL" id="GMH15981.1"/>
    </source>
</evidence>
<comment type="caution">
    <text evidence="2">The sequence shown here is derived from an EMBL/GenBank/DDBJ whole genome shotgun (WGS) entry which is preliminary data.</text>
</comment>
<feature type="region of interest" description="Disordered" evidence="1">
    <location>
        <begin position="1"/>
        <end position="25"/>
    </location>
</feature>
<sequence length="237" mass="26271">MAACLRLPSALPSPKPKPLNTANHRPRVTIRCGPRDKRGPLVKGRILSTEAILAIQALKRAHNGSSTTRPEVDGHHLHKTLSRLIKSDLVATLNELLRQGRCDLALKVFSAVRSESWYKTDLGMYADLVSALGKQGKGEDIDRLICELEEEEGNGVIDCQDKGLVKLIRALIGAERRESTVRIYGMMKRSGWGSTGSVDEYGARALSRGFRRFGEEGLADEVDLAFERFSKRYAENI</sequence>
<dbReference type="PANTHER" id="PTHR47594">
    <property type="entry name" value="PPR CONTAINING PLANT-LIKE PROTEIN"/>
    <property type="match status" value="1"/>
</dbReference>
<dbReference type="EMBL" id="BSYO01000016">
    <property type="protein sequence ID" value="GMH15981.1"/>
    <property type="molecule type" value="Genomic_DNA"/>
</dbReference>
<evidence type="ECO:0000313" key="3">
    <source>
        <dbReference type="Proteomes" id="UP001279734"/>
    </source>
</evidence>
<dbReference type="GO" id="GO:0003723">
    <property type="term" value="F:RNA binding"/>
    <property type="evidence" value="ECO:0007669"/>
    <property type="project" value="InterPro"/>
</dbReference>
<dbReference type="GO" id="GO:0000373">
    <property type="term" value="P:Group II intron splicing"/>
    <property type="evidence" value="ECO:0007669"/>
    <property type="project" value="InterPro"/>
</dbReference>
<dbReference type="Proteomes" id="UP001279734">
    <property type="component" value="Unassembled WGS sequence"/>
</dbReference>
<dbReference type="Gene3D" id="1.25.40.10">
    <property type="entry name" value="Tetratricopeptide repeat domain"/>
    <property type="match status" value="1"/>
</dbReference>
<dbReference type="InterPro" id="IPR011990">
    <property type="entry name" value="TPR-like_helical_dom_sf"/>
</dbReference>